<keyword evidence="4" id="KW-0175">Coiled coil</keyword>
<dbReference type="SUPFAM" id="SSF46689">
    <property type="entry name" value="Homeodomain-like"/>
    <property type="match status" value="2"/>
</dbReference>
<dbReference type="Pfam" id="PF03221">
    <property type="entry name" value="HTH_Tnp_Tc5"/>
    <property type="match status" value="1"/>
</dbReference>
<dbReference type="GeneID" id="117663164"/>
<dbReference type="AlphaFoldDB" id="A0A6P9BCI5"/>
<dbReference type="SMART" id="SM00674">
    <property type="entry name" value="CENPB"/>
    <property type="match status" value="1"/>
</dbReference>
<keyword evidence="3" id="KW-0539">Nucleus</keyword>
<dbReference type="Pfam" id="PF03184">
    <property type="entry name" value="DDE_1"/>
    <property type="match status" value="1"/>
</dbReference>
<name>A0A6P9BCI5_PANGU</name>
<feature type="region of interest" description="Disordered" evidence="5">
    <location>
        <begin position="1"/>
        <end position="39"/>
    </location>
</feature>
<feature type="domain" description="HTH CENPB-type" evidence="6">
    <location>
        <begin position="250"/>
        <end position="328"/>
    </location>
</feature>
<feature type="region of interest" description="Disordered" evidence="5">
    <location>
        <begin position="764"/>
        <end position="792"/>
    </location>
</feature>
<evidence type="ECO:0000256" key="1">
    <source>
        <dbReference type="ARBA" id="ARBA00004123"/>
    </source>
</evidence>
<dbReference type="Gene3D" id="1.10.10.60">
    <property type="entry name" value="Homeodomain-like"/>
    <property type="match status" value="2"/>
</dbReference>
<sequence length="842" mass="97158">MEEQELVVHEEEVVEEEDEEEEEEEEGGGGGGTEREEGEPIVVQVKTIEDFLNRGSLPHIKTESEEETHRYWDSEWHEFLKSVAWLSPGPSSPPSEEDVRDFQASLGKVKEEAREGSSGEATRDPTVRGKAWIGRKKLDSCRKMKETLEKMGMERQWPLHLKQFCPQNVERAQLPAKRKNANTPEGIRKKQRKVISLNLKMKIIKAYADGKKVTNIAREEGLAHSTISAILKDKERIREAIKGSSGMNVSITRQRKGLIHEMEKLLILWIEDQIQKRLPMSFPLIQNKARSIFSTLKERAGEECTEMFTASRGWFMRFQQRFHYQKTYVLGETATVDEEAAKHFLNELDGIIAEGNYFPAQIFSVDETDLFWKRMPERTYIHKEAQAMPGCKAFKDRVTILLGGNVAGFKLKPFVIFKSDHSCMFKNISKIALPIYYRSDPKAWLTPLLFDDWFMNCFIPQVKEYCWQKGIPFRILLLISKAPGHPPDLDSLHPDIKVVYLPQNTSVLLQPMSQGAISAFKAYYLHEVFAKALATMEHESITLSEFWKSYNILDCIENIVAAWQDVSVKCMQGIWKKCLKCFAALADNLDEFDQHQHLDEINKNILMLTKSLDLEVDAEDVKSLITYTEGELSNEDLIELKEELEEQKVVEEEVEKEEKKEDRKEVRKEEVKKVVEVQPKTFSLRRLASVFSGVNKILSELESMDPDVERFRRVHWEMREILKCYREIYEEKRKESVESRHSGSLKKVISSPVPVPSLLPFRSTVIEHPDDPQPSTSYARGSDVPENSENHGSFKRYVSDLMFTVIPKNKMLKSPKQEEEAFEIVKVKIPMDIKQESDGEAN</sequence>
<dbReference type="InParanoid" id="A0A6P9BCI5"/>
<dbReference type="OMA" id="MREILKC"/>
<dbReference type="InterPro" id="IPR050863">
    <property type="entry name" value="CenT-Element_Derived"/>
</dbReference>
<dbReference type="InterPro" id="IPR004875">
    <property type="entry name" value="DDE_SF_endonuclease_dom"/>
</dbReference>
<accession>A0A6P9BCI5</accession>
<protein>
    <submittedName>
        <fullName evidence="8">Tigger transposable element-derived protein 1-like</fullName>
    </submittedName>
</protein>
<feature type="compositionally biased region" description="Polar residues" evidence="5">
    <location>
        <begin position="773"/>
        <end position="791"/>
    </location>
</feature>
<proteinExistence type="predicted"/>
<dbReference type="InterPro" id="IPR006600">
    <property type="entry name" value="HTH_CenpB_DNA-bd_dom"/>
</dbReference>
<feature type="compositionally biased region" description="Acidic residues" evidence="5">
    <location>
        <begin position="12"/>
        <end position="27"/>
    </location>
</feature>
<dbReference type="InterPro" id="IPR007889">
    <property type="entry name" value="HTH_Psq"/>
</dbReference>
<evidence type="ECO:0000313" key="8">
    <source>
        <dbReference type="RefSeq" id="XP_034268962.1"/>
    </source>
</evidence>
<feature type="compositionally biased region" description="Basic and acidic residues" evidence="5">
    <location>
        <begin position="1"/>
        <end position="11"/>
    </location>
</feature>
<dbReference type="RefSeq" id="XP_034268962.1">
    <property type="nucleotide sequence ID" value="XM_034413071.2"/>
</dbReference>
<evidence type="ECO:0000256" key="4">
    <source>
        <dbReference type="SAM" id="Coils"/>
    </source>
</evidence>
<dbReference type="PANTHER" id="PTHR19303">
    <property type="entry name" value="TRANSPOSON"/>
    <property type="match status" value="1"/>
</dbReference>
<organism evidence="7 8">
    <name type="scientific">Pantherophis guttatus</name>
    <name type="common">Corn snake</name>
    <name type="synonym">Elaphe guttata</name>
    <dbReference type="NCBI Taxonomy" id="94885"/>
    <lineage>
        <taxon>Eukaryota</taxon>
        <taxon>Metazoa</taxon>
        <taxon>Chordata</taxon>
        <taxon>Craniata</taxon>
        <taxon>Vertebrata</taxon>
        <taxon>Euteleostomi</taxon>
        <taxon>Lepidosauria</taxon>
        <taxon>Squamata</taxon>
        <taxon>Bifurcata</taxon>
        <taxon>Unidentata</taxon>
        <taxon>Episquamata</taxon>
        <taxon>Toxicofera</taxon>
        <taxon>Serpentes</taxon>
        <taxon>Colubroidea</taxon>
        <taxon>Colubridae</taxon>
        <taxon>Colubrinae</taxon>
        <taxon>Pantherophis</taxon>
    </lineage>
</organism>
<dbReference type="KEGG" id="pgut:117663164"/>
<keyword evidence="2" id="KW-0238">DNA-binding</keyword>
<evidence type="ECO:0000256" key="3">
    <source>
        <dbReference type="ARBA" id="ARBA00023242"/>
    </source>
</evidence>
<reference evidence="8" key="1">
    <citation type="submission" date="2025-08" db="UniProtKB">
        <authorList>
            <consortium name="RefSeq"/>
        </authorList>
    </citation>
    <scope>IDENTIFICATION</scope>
    <source>
        <tissue evidence="8">Blood</tissue>
    </source>
</reference>
<dbReference type="PANTHER" id="PTHR19303:SF26">
    <property type="entry name" value="TIGGER TRANSPOSABLE ELEMENT-DERIVED PROTEIN 1"/>
    <property type="match status" value="1"/>
</dbReference>
<comment type="subcellular location">
    <subcellularLocation>
        <location evidence="1">Nucleus</location>
    </subcellularLocation>
</comment>
<feature type="coiled-coil region" evidence="4">
    <location>
        <begin position="627"/>
        <end position="674"/>
    </location>
</feature>
<dbReference type="Proteomes" id="UP001652622">
    <property type="component" value="Unplaced"/>
</dbReference>
<dbReference type="GO" id="GO:0003677">
    <property type="term" value="F:DNA binding"/>
    <property type="evidence" value="ECO:0007669"/>
    <property type="project" value="UniProtKB-KW"/>
</dbReference>
<keyword evidence="7" id="KW-1185">Reference proteome</keyword>
<gene>
    <name evidence="8" type="primary">LOC117663164</name>
</gene>
<evidence type="ECO:0000256" key="2">
    <source>
        <dbReference type="ARBA" id="ARBA00023125"/>
    </source>
</evidence>
<dbReference type="PROSITE" id="PS51253">
    <property type="entry name" value="HTH_CENPB"/>
    <property type="match status" value="1"/>
</dbReference>
<evidence type="ECO:0000259" key="6">
    <source>
        <dbReference type="PROSITE" id="PS51253"/>
    </source>
</evidence>
<dbReference type="InterPro" id="IPR009057">
    <property type="entry name" value="Homeodomain-like_sf"/>
</dbReference>
<evidence type="ECO:0000313" key="7">
    <source>
        <dbReference type="Proteomes" id="UP001652622"/>
    </source>
</evidence>
<dbReference type="Pfam" id="PF04218">
    <property type="entry name" value="CENP-B_N"/>
    <property type="match status" value="1"/>
</dbReference>
<evidence type="ECO:0000256" key="5">
    <source>
        <dbReference type="SAM" id="MobiDB-lite"/>
    </source>
</evidence>
<dbReference type="GO" id="GO:0005634">
    <property type="term" value="C:nucleus"/>
    <property type="evidence" value="ECO:0007669"/>
    <property type="project" value="UniProtKB-SubCell"/>
</dbReference>